<dbReference type="PANTHER" id="PTHR43791">
    <property type="entry name" value="PERMEASE-RELATED"/>
    <property type="match status" value="1"/>
</dbReference>
<evidence type="ECO:0000256" key="6">
    <source>
        <dbReference type="ARBA" id="ARBA00037968"/>
    </source>
</evidence>
<evidence type="ECO:0000313" key="9">
    <source>
        <dbReference type="JaponicusDB" id="SJAG_02779"/>
    </source>
</evidence>
<dbReference type="Proteomes" id="UP000001744">
    <property type="component" value="Unassembled WGS sequence"/>
</dbReference>
<comment type="subcellular location">
    <subcellularLocation>
        <location evidence="1">Membrane</location>
        <topology evidence="1">Multi-pass membrane protein</topology>
    </subcellularLocation>
</comment>
<feature type="transmembrane region" description="Helical" evidence="7">
    <location>
        <begin position="426"/>
        <end position="447"/>
    </location>
</feature>
<dbReference type="GO" id="GO:0005886">
    <property type="term" value="C:plasma membrane"/>
    <property type="evidence" value="ECO:0000318"/>
    <property type="project" value="GO_Central"/>
</dbReference>
<feature type="transmembrane region" description="Helical" evidence="7">
    <location>
        <begin position="74"/>
        <end position="96"/>
    </location>
</feature>
<feature type="transmembrane region" description="Helical" evidence="7">
    <location>
        <begin position="459"/>
        <end position="483"/>
    </location>
</feature>
<dbReference type="SUPFAM" id="SSF103473">
    <property type="entry name" value="MFS general substrate transporter"/>
    <property type="match status" value="1"/>
</dbReference>
<dbReference type="AlphaFoldDB" id="B6K157"/>
<gene>
    <name evidence="9" type="primary">vht1</name>
    <name evidence="8" type="ORF">SJAG_02779</name>
</gene>
<organism evidence="8 10">
    <name type="scientific">Schizosaccharomyces japonicus (strain yFS275 / FY16936)</name>
    <name type="common">Fission yeast</name>
    <dbReference type="NCBI Taxonomy" id="402676"/>
    <lineage>
        <taxon>Eukaryota</taxon>
        <taxon>Fungi</taxon>
        <taxon>Dikarya</taxon>
        <taxon>Ascomycota</taxon>
        <taxon>Taphrinomycotina</taxon>
        <taxon>Schizosaccharomycetes</taxon>
        <taxon>Schizosaccharomycetales</taxon>
        <taxon>Schizosaccharomycetaceae</taxon>
        <taxon>Schizosaccharomyces</taxon>
    </lineage>
</organism>
<feature type="transmembrane region" description="Helical" evidence="7">
    <location>
        <begin position="333"/>
        <end position="358"/>
    </location>
</feature>
<dbReference type="GO" id="GO:1901604">
    <property type="term" value="F:dethiobiotin transmembrane transporter activity"/>
    <property type="evidence" value="ECO:0000318"/>
    <property type="project" value="GO_Central"/>
</dbReference>
<dbReference type="GO" id="GO:1905135">
    <property type="term" value="P:biotin import across plasma membrane"/>
    <property type="evidence" value="ECO:0000318"/>
    <property type="project" value="GO_Central"/>
</dbReference>
<keyword evidence="2" id="KW-0813">Transport</keyword>
<dbReference type="InterPro" id="IPR036259">
    <property type="entry name" value="MFS_trans_sf"/>
</dbReference>
<dbReference type="OrthoDB" id="5298304at2759"/>
<evidence type="ECO:0000313" key="10">
    <source>
        <dbReference type="Proteomes" id="UP000001744"/>
    </source>
</evidence>
<evidence type="ECO:0000256" key="5">
    <source>
        <dbReference type="ARBA" id="ARBA00023136"/>
    </source>
</evidence>
<dbReference type="VEuPathDB" id="FungiDB:SJAG_02779"/>
<feature type="transmembrane region" description="Helical" evidence="7">
    <location>
        <begin position="399"/>
        <end position="420"/>
    </location>
</feature>
<feature type="transmembrane region" description="Helical" evidence="7">
    <location>
        <begin position="495"/>
        <end position="517"/>
    </location>
</feature>
<keyword evidence="4 7" id="KW-1133">Transmembrane helix</keyword>
<dbReference type="Gene3D" id="1.20.1250.20">
    <property type="entry name" value="MFS general substrate transporter like domains"/>
    <property type="match status" value="2"/>
</dbReference>
<dbReference type="InterPro" id="IPR011701">
    <property type="entry name" value="MFS"/>
</dbReference>
<keyword evidence="3 7" id="KW-0812">Transmembrane</keyword>
<dbReference type="Pfam" id="PF07690">
    <property type="entry name" value="MFS_1"/>
    <property type="match status" value="1"/>
</dbReference>
<feature type="transmembrane region" description="Helical" evidence="7">
    <location>
        <begin position="211"/>
        <end position="232"/>
    </location>
</feature>
<evidence type="ECO:0000256" key="4">
    <source>
        <dbReference type="ARBA" id="ARBA00022989"/>
    </source>
</evidence>
<feature type="transmembrane region" description="Helical" evidence="7">
    <location>
        <begin position="244"/>
        <end position="266"/>
    </location>
</feature>
<dbReference type="HOGENOM" id="CLU_001265_0_0_1"/>
<dbReference type="GO" id="GO:0015225">
    <property type="term" value="F:biotin transmembrane transporter activity"/>
    <property type="evidence" value="ECO:0000318"/>
    <property type="project" value="GO_Central"/>
</dbReference>
<dbReference type="FunFam" id="1.20.1250.20:FF:000399">
    <property type="entry name" value="MFS general substrate transporter"/>
    <property type="match status" value="1"/>
</dbReference>
<dbReference type="GO" id="GO:0015295">
    <property type="term" value="F:solute:proton symporter activity"/>
    <property type="evidence" value="ECO:0000318"/>
    <property type="project" value="GO_Central"/>
</dbReference>
<dbReference type="eggNOG" id="KOG2533">
    <property type="taxonomic scope" value="Eukaryota"/>
</dbReference>
<feature type="transmembrane region" description="Helical" evidence="7">
    <location>
        <begin position="179"/>
        <end position="199"/>
    </location>
</feature>
<keyword evidence="10" id="KW-1185">Reference proteome</keyword>
<name>B6K157_SCHJY</name>
<dbReference type="STRING" id="402676.B6K157"/>
<dbReference type="JaponicusDB" id="SJAG_02779">
    <property type="gene designation" value="vht1"/>
</dbReference>
<evidence type="ECO:0000256" key="2">
    <source>
        <dbReference type="ARBA" id="ARBA00022448"/>
    </source>
</evidence>
<dbReference type="GO" id="GO:1905136">
    <property type="term" value="P:dethiobiotin import across plasma membrane"/>
    <property type="evidence" value="ECO:0007669"/>
    <property type="project" value="EnsemblFungi"/>
</dbReference>
<proteinExistence type="inferred from homology"/>
<dbReference type="RefSeq" id="XP_002173971.1">
    <property type="nucleotide sequence ID" value="XM_002173935.2"/>
</dbReference>
<evidence type="ECO:0000256" key="1">
    <source>
        <dbReference type="ARBA" id="ARBA00004141"/>
    </source>
</evidence>
<reference evidence="8 10" key="1">
    <citation type="journal article" date="2011" name="Science">
        <title>Comparative functional genomics of the fission yeasts.</title>
        <authorList>
            <person name="Rhind N."/>
            <person name="Chen Z."/>
            <person name="Yassour M."/>
            <person name="Thompson D.A."/>
            <person name="Haas B.J."/>
            <person name="Habib N."/>
            <person name="Wapinski I."/>
            <person name="Roy S."/>
            <person name="Lin M.F."/>
            <person name="Heiman D.I."/>
            <person name="Young S.K."/>
            <person name="Furuya K."/>
            <person name="Guo Y."/>
            <person name="Pidoux A."/>
            <person name="Chen H.M."/>
            <person name="Robbertse B."/>
            <person name="Goldberg J.M."/>
            <person name="Aoki K."/>
            <person name="Bayne E.H."/>
            <person name="Berlin A.M."/>
            <person name="Desjardins C.A."/>
            <person name="Dobbs E."/>
            <person name="Dukaj L."/>
            <person name="Fan L."/>
            <person name="FitzGerald M.G."/>
            <person name="French C."/>
            <person name="Gujja S."/>
            <person name="Hansen K."/>
            <person name="Keifenheim D."/>
            <person name="Levin J.Z."/>
            <person name="Mosher R.A."/>
            <person name="Mueller C.A."/>
            <person name="Pfiffner J."/>
            <person name="Priest M."/>
            <person name="Russ C."/>
            <person name="Smialowska A."/>
            <person name="Swoboda P."/>
            <person name="Sykes S.M."/>
            <person name="Vaughn M."/>
            <person name="Vengrova S."/>
            <person name="Yoder R."/>
            <person name="Zeng Q."/>
            <person name="Allshire R."/>
            <person name="Baulcombe D."/>
            <person name="Birren B.W."/>
            <person name="Brown W."/>
            <person name="Ekwall K."/>
            <person name="Kellis M."/>
            <person name="Leatherwood J."/>
            <person name="Levin H."/>
            <person name="Margalit H."/>
            <person name="Martienssen R."/>
            <person name="Nieduszynski C.A."/>
            <person name="Spatafora J.W."/>
            <person name="Friedman N."/>
            <person name="Dalgaard J.Z."/>
            <person name="Baumann P."/>
            <person name="Niki H."/>
            <person name="Regev A."/>
            <person name="Nusbaum C."/>
        </authorList>
    </citation>
    <scope>NUCLEOTIDE SEQUENCE [LARGE SCALE GENOMIC DNA]</scope>
    <source>
        <strain evidence="10">yFS275 / FY16936</strain>
    </source>
</reference>
<protein>
    <submittedName>
        <fullName evidence="8">Vitamin H transporter Vth1</fullName>
    </submittedName>
</protein>
<evidence type="ECO:0000256" key="7">
    <source>
        <dbReference type="SAM" id="Phobius"/>
    </source>
</evidence>
<feature type="transmembrane region" description="Helical" evidence="7">
    <location>
        <begin position="370"/>
        <end position="392"/>
    </location>
</feature>
<dbReference type="OMA" id="AWSFYLL"/>
<dbReference type="PANTHER" id="PTHR43791:SF33">
    <property type="entry name" value="VITAMIN H TRANSPORTER 1"/>
    <property type="match status" value="1"/>
</dbReference>
<dbReference type="GeneID" id="7049442"/>
<evidence type="ECO:0000313" key="8">
    <source>
        <dbReference type="EMBL" id="EEB07678.1"/>
    </source>
</evidence>
<comment type="similarity">
    <text evidence="6">Belongs to the major facilitator superfamily. Allantoate permease family.</text>
</comment>
<feature type="transmembrane region" description="Helical" evidence="7">
    <location>
        <begin position="116"/>
        <end position="136"/>
    </location>
</feature>
<evidence type="ECO:0000256" key="3">
    <source>
        <dbReference type="ARBA" id="ARBA00022692"/>
    </source>
</evidence>
<keyword evidence="5 7" id="KW-0472">Membrane</keyword>
<sequence length="542" mass="60600">MIDETRNRLSLEAYETNVKPDTDKNQGVVSLTEKAIDLEKNNDQEVTPSSLEEEFTHDEMKNLQRIRLLIDLRVIPCLWILYFLSCCIRFSVSLAFTMNTTAGHSLLQTLPGINAHYTSLGLALFYVAYVVFEVPSNLVMTLIDPRIWMARIQVSIGVIGACHAILGSKHSSAQGFVCLRFFLGVAESGLWPGLAYYMSRWYRGEHLGKRIGWYYTAAQIAAAAVSLISAGFQRIDMNGGLYGYQWMFLVWGVITIAQGILVAWWLPAVKSRFSEKKLFSRFVPDFLKRFSPSRTPFLKDADKQLHTRYISGMLYGRKWSWRDLIASLLDLRLWPFIVMYFGVVGVGNGIFGYCTLIVRQINPKFSSISVSLLTAPIWLCDALSIVLVMPLYDRFRNKMSFFCSSCVVIIVGLVVATYAHGVWARYVGLLLIGFGLGPTVPICTSWASEVMSETYGDVGVASALALVSGLGNLGSVLTTYALYSGWSSDPTYRKSNDVCIGLIGISIVSCVIERLLLSFGPNRYRSTNHKSIKPKEGMSMNE</sequence>
<accession>B6K157</accession>
<dbReference type="EMBL" id="KE651166">
    <property type="protein sequence ID" value="EEB07678.1"/>
    <property type="molecule type" value="Genomic_DNA"/>
</dbReference>
<feature type="transmembrane region" description="Helical" evidence="7">
    <location>
        <begin position="148"/>
        <end position="167"/>
    </location>
</feature>